<comment type="caution">
    <text evidence="1">The sequence shown here is derived from an EMBL/GenBank/DDBJ whole genome shotgun (WGS) entry which is preliminary data.</text>
</comment>
<evidence type="ECO:0000313" key="1">
    <source>
        <dbReference type="EMBL" id="RJT26896.1"/>
    </source>
</evidence>
<name>A0A3A5JV28_9ENTR</name>
<evidence type="ECO:0000313" key="2">
    <source>
        <dbReference type="Proteomes" id="UP000276295"/>
    </source>
</evidence>
<protein>
    <recommendedName>
        <fullName evidence="3">PerC family transcriptional regulator</fullName>
    </recommendedName>
</protein>
<dbReference type="AlphaFoldDB" id="A0A3A5JV28"/>
<evidence type="ECO:0008006" key="3">
    <source>
        <dbReference type="Google" id="ProtNLM"/>
    </source>
</evidence>
<dbReference type="EMBL" id="QZWH01000006">
    <property type="protein sequence ID" value="RJT26896.1"/>
    <property type="molecule type" value="Genomic_DNA"/>
</dbReference>
<dbReference type="RefSeq" id="WP_120063465.1">
    <property type="nucleotide sequence ID" value="NZ_QZWH01000006.1"/>
</dbReference>
<reference evidence="1 2" key="1">
    <citation type="submission" date="2018-09" db="EMBL/GenBank/DDBJ databases">
        <title>Draft genome sequence of Buttiauxella izardii CCUG 35510T.</title>
        <authorList>
            <person name="Salva-Serra F."/>
            <person name="Marathe N."/>
            <person name="Moore E."/>
            <person name="Stadler-Svensson L."/>
            <person name="Engstrom-Jakobsson H."/>
        </authorList>
    </citation>
    <scope>NUCLEOTIDE SEQUENCE [LARGE SCALE GENOMIC DNA]</scope>
    <source>
        <strain evidence="1 2">CCUG 35510</strain>
    </source>
</reference>
<accession>A0A3A5JV28</accession>
<dbReference type="OrthoDB" id="6611998at2"/>
<gene>
    <name evidence="1" type="ORF">D6029_03670</name>
</gene>
<proteinExistence type="predicted"/>
<organism evidence="1 2">
    <name type="scientific">Buttiauxella izardii</name>
    <dbReference type="NCBI Taxonomy" id="82991"/>
    <lineage>
        <taxon>Bacteria</taxon>
        <taxon>Pseudomonadati</taxon>
        <taxon>Pseudomonadota</taxon>
        <taxon>Gammaproteobacteria</taxon>
        <taxon>Enterobacterales</taxon>
        <taxon>Enterobacteriaceae</taxon>
        <taxon>Buttiauxella</taxon>
    </lineage>
</organism>
<keyword evidence="2" id="KW-1185">Reference proteome</keyword>
<dbReference type="Proteomes" id="UP000276295">
    <property type="component" value="Unassembled WGS sequence"/>
</dbReference>
<sequence>MIKGITTAIIWYIGENPGVSSTAICHQFPEQRHSVTSALVRLTKNGTLKRSKDSIYRYTLAPGVATPAPPEMEEVIANPHKPNRQAAIVKAMTLESKCLYYRAATEWQKAWDLTGNMSERTEITRRINRCNAKAFHPAQCSYAGIAIARYVG</sequence>